<feature type="region of interest" description="Disordered" evidence="1">
    <location>
        <begin position="21"/>
        <end position="50"/>
    </location>
</feature>
<gene>
    <name evidence="2" type="ORF">DEH80_11520</name>
</gene>
<name>A0A363UJX0_9GAMM</name>
<accession>A0A363UJX0</accession>
<reference evidence="2 3" key="1">
    <citation type="submission" date="2018-05" db="EMBL/GenBank/DDBJ databases">
        <title>Abyssibacter profundi OUC007T gen. nov., sp. nov, a marine bacterium isolated from seawater of the Mariana Trench.</title>
        <authorList>
            <person name="Zhou S."/>
        </authorList>
    </citation>
    <scope>NUCLEOTIDE SEQUENCE [LARGE SCALE GENOMIC DNA]</scope>
    <source>
        <strain evidence="2 3">OUC007</strain>
    </source>
</reference>
<keyword evidence="3" id="KW-1185">Reference proteome</keyword>
<protein>
    <recommendedName>
        <fullName evidence="4">Peptidase S9 prolyl oligopeptidase catalytic domain-containing protein</fullName>
    </recommendedName>
</protein>
<dbReference type="SUPFAM" id="SSF53474">
    <property type="entry name" value="alpha/beta-Hydrolases"/>
    <property type="match status" value="1"/>
</dbReference>
<proteinExistence type="predicted"/>
<dbReference type="AlphaFoldDB" id="A0A363UJX0"/>
<evidence type="ECO:0000256" key="1">
    <source>
        <dbReference type="SAM" id="MobiDB-lite"/>
    </source>
</evidence>
<dbReference type="InterPro" id="IPR029058">
    <property type="entry name" value="AB_hydrolase_fold"/>
</dbReference>
<dbReference type="Gene3D" id="3.40.50.1820">
    <property type="entry name" value="alpha/beta hydrolase"/>
    <property type="match status" value="1"/>
</dbReference>
<dbReference type="EMBL" id="QEQK01000009">
    <property type="protein sequence ID" value="PWN55725.1"/>
    <property type="molecule type" value="Genomic_DNA"/>
</dbReference>
<dbReference type="Gene3D" id="2.60.40.1190">
    <property type="match status" value="1"/>
</dbReference>
<evidence type="ECO:0008006" key="4">
    <source>
        <dbReference type="Google" id="ProtNLM"/>
    </source>
</evidence>
<evidence type="ECO:0000313" key="3">
    <source>
        <dbReference type="Proteomes" id="UP000251800"/>
    </source>
</evidence>
<sequence length="746" mass="80720">MWIRHCAVALLVLSGCTGGTGPDQQTGQGPMAGGPDAGADPGQKLLPPGPGPAFLYEDAPLAPPFQNVGVWQADPLYVMGASAYTQGEYVYQGFIFDDFGAATGEPTSRPHTGGALYRSGGGLHYPTDTATYAFNAADLLEFRVRKDGDQLKYRLTLNTMIAPDVTAIAIGIDTDGDASTGTHDWGYGIGELGALGLDHIIVTWGTGAELSSACSGCAEGQAITTSVDLERNQIELTVPLSPGMETWRHYLVTGLYDSAANAFKAIQESADAVNPGGAFLQNPPPVFDVGFRRHDQEPWGRLLDLEPTAVVDNLEDFQQYQSPDWGYWRDANQAQALARKDISAFHADINFFKLDQGEDDFSNVPKSGLINGVYGSRFDFGEGVLEDGPVVTAGRVQPYGLYIPSDFSFDEPTPLFLQLHGGSSTHNQMLSVPNFMLEFGEKRNALVLAPLARGPSATRYNNAGELDVFEALSHIDTLYNVDFGQLLVGGPSTGGEGTMKTSGRHPALFNGAFCIVAGTFAESLLDNHRHVPLLLWSGVADHRTPYWSTTHLAMLERGYRHEQGIFPGYGHVRHYVEDQWAPAREYLDSFGPAPTYPWHVTYTADPEFANPQWGLSHDRAYWLTEIAVASDAVIGRVDAFDLSAGKAVPATRTYQEYRDDPDHHIASGLVWTDPVHLPNRSNGLKLDLTGVASVTVWLDATSIDVRQEIEITTTSTHDAVVTLVSHAGTQEVSAPQGSSARSITLN</sequence>
<dbReference type="SUPFAM" id="SSF49344">
    <property type="entry name" value="CBD9-like"/>
    <property type="match status" value="1"/>
</dbReference>
<evidence type="ECO:0000313" key="2">
    <source>
        <dbReference type="EMBL" id="PWN55725.1"/>
    </source>
</evidence>
<dbReference type="Proteomes" id="UP000251800">
    <property type="component" value="Unassembled WGS sequence"/>
</dbReference>
<comment type="caution">
    <text evidence="2">The sequence shown here is derived from an EMBL/GenBank/DDBJ whole genome shotgun (WGS) entry which is preliminary data.</text>
</comment>
<feature type="compositionally biased region" description="Low complexity" evidence="1">
    <location>
        <begin position="37"/>
        <end position="46"/>
    </location>
</feature>
<organism evidence="2 3">
    <name type="scientific">Abyssibacter profundi</name>
    <dbReference type="NCBI Taxonomy" id="2182787"/>
    <lineage>
        <taxon>Bacteria</taxon>
        <taxon>Pseudomonadati</taxon>
        <taxon>Pseudomonadota</taxon>
        <taxon>Gammaproteobacteria</taxon>
        <taxon>Chromatiales</taxon>
        <taxon>Oceanococcaceae</taxon>
        <taxon>Abyssibacter</taxon>
    </lineage>
</organism>
<dbReference type="PROSITE" id="PS51257">
    <property type="entry name" value="PROKAR_LIPOPROTEIN"/>
    <property type="match status" value="1"/>
</dbReference>